<feature type="compositionally biased region" description="Polar residues" evidence="1">
    <location>
        <begin position="88"/>
        <end position="103"/>
    </location>
</feature>
<feature type="region of interest" description="Disordered" evidence="1">
    <location>
        <begin position="28"/>
        <end position="66"/>
    </location>
</feature>
<reference evidence="2" key="1">
    <citation type="submission" date="2021-05" db="EMBL/GenBank/DDBJ databases">
        <authorList>
            <person name="Alioto T."/>
            <person name="Alioto T."/>
            <person name="Gomez Garrido J."/>
        </authorList>
    </citation>
    <scope>NUCLEOTIDE SEQUENCE</scope>
</reference>
<dbReference type="AlphaFoldDB" id="A0A8D8CKE6"/>
<name>A0A8D8CKE6_CULPI</name>
<protein>
    <submittedName>
        <fullName evidence="2">(northern house mosquito) hypothetical protein</fullName>
    </submittedName>
</protein>
<dbReference type="EMBL" id="HBUE01125767">
    <property type="protein sequence ID" value="CAG6494673.1"/>
    <property type="molecule type" value="Transcribed_RNA"/>
</dbReference>
<evidence type="ECO:0000256" key="1">
    <source>
        <dbReference type="SAM" id="MobiDB-lite"/>
    </source>
</evidence>
<proteinExistence type="predicted"/>
<sequence>MSTGHFCRPCHTTERSVQNRLTKFCARRTGNTTPTKPFQRRTTYRTWSPQSMPKFPATAKKSTLSTTNRSRRIFTCSVTCRTARSIGSRRTTPNPRLVFSDSS</sequence>
<feature type="region of interest" description="Disordered" evidence="1">
    <location>
        <begin position="84"/>
        <end position="103"/>
    </location>
</feature>
<accession>A0A8D8CKE6</accession>
<evidence type="ECO:0000313" key="2">
    <source>
        <dbReference type="EMBL" id="CAG6494673.1"/>
    </source>
</evidence>
<organism evidence="2">
    <name type="scientific">Culex pipiens</name>
    <name type="common">House mosquito</name>
    <dbReference type="NCBI Taxonomy" id="7175"/>
    <lineage>
        <taxon>Eukaryota</taxon>
        <taxon>Metazoa</taxon>
        <taxon>Ecdysozoa</taxon>
        <taxon>Arthropoda</taxon>
        <taxon>Hexapoda</taxon>
        <taxon>Insecta</taxon>
        <taxon>Pterygota</taxon>
        <taxon>Neoptera</taxon>
        <taxon>Endopterygota</taxon>
        <taxon>Diptera</taxon>
        <taxon>Nematocera</taxon>
        <taxon>Culicoidea</taxon>
        <taxon>Culicidae</taxon>
        <taxon>Culicinae</taxon>
        <taxon>Culicini</taxon>
        <taxon>Culex</taxon>
        <taxon>Culex</taxon>
    </lineage>
</organism>